<dbReference type="Gene3D" id="1.20.1250.20">
    <property type="entry name" value="MFS general substrate transporter like domains"/>
    <property type="match status" value="2"/>
</dbReference>
<proteinExistence type="predicted"/>
<feature type="compositionally biased region" description="Low complexity" evidence="7">
    <location>
        <begin position="643"/>
        <end position="662"/>
    </location>
</feature>
<dbReference type="CDD" id="cd12148">
    <property type="entry name" value="fungal_TF_MHR"/>
    <property type="match status" value="1"/>
</dbReference>
<name>A0A8H6NC68_9PEZI</name>
<evidence type="ECO:0000256" key="6">
    <source>
        <dbReference type="ARBA" id="ARBA00023242"/>
    </source>
</evidence>
<feature type="transmembrane region" description="Helical" evidence="8">
    <location>
        <begin position="294"/>
        <end position="319"/>
    </location>
</feature>
<dbReference type="GO" id="GO:0006351">
    <property type="term" value="P:DNA-templated transcription"/>
    <property type="evidence" value="ECO:0007669"/>
    <property type="project" value="InterPro"/>
</dbReference>
<evidence type="ECO:0000313" key="10">
    <source>
        <dbReference type="EMBL" id="KAF6827225.1"/>
    </source>
</evidence>
<evidence type="ECO:0000259" key="9">
    <source>
        <dbReference type="PROSITE" id="PS50850"/>
    </source>
</evidence>
<dbReference type="GO" id="GO:0008270">
    <property type="term" value="F:zinc ion binding"/>
    <property type="evidence" value="ECO:0007669"/>
    <property type="project" value="InterPro"/>
</dbReference>
<evidence type="ECO:0000313" key="11">
    <source>
        <dbReference type="Proteomes" id="UP000654918"/>
    </source>
</evidence>
<dbReference type="SUPFAM" id="SSF103473">
    <property type="entry name" value="MFS general substrate transporter"/>
    <property type="match status" value="1"/>
</dbReference>
<evidence type="ECO:0000256" key="5">
    <source>
        <dbReference type="ARBA" id="ARBA00023136"/>
    </source>
</evidence>
<dbReference type="PROSITE" id="PS50850">
    <property type="entry name" value="MFS"/>
    <property type="match status" value="1"/>
</dbReference>
<comment type="caution">
    <text evidence="10">The sequence shown here is derived from an EMBL/GenBank/DDBJ whole genome shotgun (WGS) entry which is preliminary data.</text>
</comment>
<dbReference type="Pfam" id="PF04082">
    <property type="entry name" value="Fungal_trans"/>
    <property type="match status" value="1"/>
</dbReference>
<feature type="transmembrane region" description="Helical" evidence="8">
    <location>
        <begin position="452"/>
        <end position="472"/>
    </location>
</feature>
<evidence type="ECO:0000256" key="1">
    <source>
        <dbReference type="ARBA" id="ARBA00004141"/>
    </source>
</evidence>
<feature type="region of interest" description="Disordered" evidence="7">
    <location>
        <begin position="1084"/>
        <end position="1111"/>
    </location>
</feature>
<dbReference type="InterPro" id="IPR020846">
    <property type="entry name" value="MFS_dom"/>
</dbReference>
<keyword evidence="5 8" id="KW-0472">Membrane</keyword>
<feature type="transmembrane region" description="Helical" evidence="8">
    <location>
        <begin position="359"/>
        <end position="379"/>
    </location>
</feature>
<feature type="compositionally biased region" description="Basic residues" evidence="7">
    <location>
        <begin position="564"/>
        <end position="575"/>
    </location>
</feature>
<dbReference type="Proteomes" id="UP000654918">
    <property type="component" value="Unassembled WGS sequence"/>
</dbReference>
<feature type="transmembrane region" description="Helical" evidence="8">
    <location>
        <begin position="226"/>
        <end position="246"/>
    </location>
</feature>
<gene>
    <name evidence="10" type="ORF">CPLU01_09188</name>
</gene>
<feature type="region of interest" description="Disordered" evidence="7">
    <location>
        <begin position="562"/>
        <end position="602"/>
    </location>
</feature>
<feature type="compositionally biased region" description="Polar residues" evidence="7">
    <location>
        <begin position="1"/>
        <end position="13"/>
    </location>
</feature>
<evidence type="ECO:0000256" key="3">
    <source>
        <dbReference type="ARBA" id="ARBA00022692"/>
    </source>
</evidence>
<dbReference type="GO" id="GO:0016020">
    <property type="term" value="C:membrane"/>
    <property type="evidence" value="ECO:0007669"/>
    <property type="project" value="UniProtKB-SubCell"/>
</dbReference>
<feature type="transmembrane region" description="Helical" evidence="8">
    <location>
        <begin position="331"/>
        <end position="352"/>
    </location>
</feature>
<dbReference type="AlphaFoldDB" id="A0A8H6NC68"/>
<dbReference type="EMBL" id="WIGO01000141">
    <property type="protein sequence ID" value="KAF6827225.1"/>
    <property type="molecule type" value="Genomic_DNA"/>
</dbReference>
<keyword evidence="3 8" id="KW-0812">Transmembrane</keyword>
<dbReference type="GO" id="GO:0003677">
    <property type="term" value="F:DNA binding"/>
    <property type="evidence" value="ECO:0007669"/>
    <property type="project" value="InterPro"/>
</dbReference>
<protein>
    <recommendedName>
        <fullName evidence="9">Major facilitator superfamily (MFS) profile domain-containing protein</fullName>
    </recommendedName>
</protein>
<dbReference type="PANTHER" id="PTHR43791">
    <property type="entry name" value="PERMEASE-RELATED"/>
    <property type="match status" value="1"/>
</dbReference>
<accession>A0A8H6NC68</accession>
<feature type="transmembrane region" description="Helical" evidence="8">
    <location>
        <begin position="195"/>
        <end position="214"/>
    </location>
</feature>
<feature type="region of interest" description="Disordered" evidence="7">
    <location>
        <begin position="1"/>
        <end position="29"/>
    </location>
</feature>
<feature type="compositionally biased region" description="Basic and acidic residues" evidence="7">
    <location>
        <begin position="16"/>
        <end position="29"/>
    </location>
</feature>
<feature type="domain" description="Major facilitator superfamily (MFS) profile" evidence="9">
    <location>
        <begin position="66"/>
        <end position="478"/>
    </location>
</feature>
<keyword evidence="11" id="KW-1185">Reference proteome</keyword>
<evidence type="ECO:0000256" key="7">
    <source>
        <dbReference type="SAM" id="MobiDB-lite"/>
    </source>
</evidence>
<dbReference type="Pfam" id="PF07690">
    <property type="entry name" value="MFS_1"/>
    <property type="match status" value="1"/>
</dbReference>
<feature type="transmembrane region" description="Helical" evidence="8">
    <location>
        <begin position="134"/>
        <end position="151"/>
    </location>
</feature>
<dbReference type="InterPro" id="IPR036259">
    <property type="entry name" value="MFS_trans_sf"/>
</dbReference>
<keyword evidence="6" id="KW-0539">Nucleus</keyword>
<evidence type="ECO:0000256" key="4">
    <source>
        <dbReference type="ARBA" id="ARBA00022989"/>
    </source>
</evidence>
<feature type="region of interest" description="Disordered" evidence="7">
    <location>
        <begin position="617"/>
        <end position="678"/>
    </location>
</feature>
<evidence type="ECO:0000256" key="8">
    <source>
        <dbReference type="SAM" id="Phobius"/>
    </source>
</evidence>
<feature type="compositionally biased region" description="Basic and acidic residues" evidence="7">
    <location>
        <begin position="664"/>
        <end position="676"/>
    </location>
</feature>
<feature type="transmembrane region" description="Helical" evidence="8">
    <location>
        <begin position="163"/>
        <end position="183"/>
    </location>
</feature>
<keyword evidence="4 8" id="KW-1133">Transmembrane helix</keyword>
<sequence length="1194" mass="133250">MDSASKSAESVQQVERPGEGTETKPHAAVDTVHNDEALKVLEGYNGNSEWTDEEEAKLRRKIDWKLMPVLCMTYGLQYYDKAMLSQAALFGLRSDLGLTIGDRYSWSASIFYLGFIVGAYPAMILAQRFPIERVASIIVTLWGLCLILTTVCKDYRGLYAQRFCLGLLESGISPMFMLIVGSWYKKNEQAMRMGIWYSCTGYVSIFSPLINYGFGKINGGTSSWRYMFYFAGALTIVWGLLLYFVLPPDPIRAKGFGERERYILVARLRSNNSGVRNTHYKMEQVGELALDIKFWLVFAVAFLCMIANGPISTFVPIIINGFGFSTLNSLLLTMPAGAYGGTVQLIMPYLAYKFKNCRTWIVFGAQLGTTLAALLLWLLPRSAKGALLFAAYILPSVGGGYAVLMGLQIANTAGYTKRSIASSGLYIGYCLGNFVGPLVFRKEDAPDYAPGFIVVVITSLAAGILGLVYRFVCMWHNKKRDQAGIMEGFDHAYEDDLTDMKAPTTLEASPTARVTLLTMPETINEWLPFDATQPKRRRAELARTSDGHRTCTNCRLSEKDCHVRPSKRTKRRRLARPAPASDGPVPMPPATSAPDDEAAHSQQDLSLDTIQVLTTSFDDFAPPFPPPSRPSRQGENRHPAPSPRGSASGQPAPSPSQRSQSSDARTEGVAESHTGDIDTGFLQVYAPENQSDAEKQALEACLEQKYNLSSPHEQDLQETFAETYWEYCYSWCPVLDPDTLASDLTRSPLLANALAAAASNVQPPLVPHEGPAEYYKKARIMFYDDEESDGLTTLMAISLFYWWAPRPPSTVHRHSSWWWTSVLIRHAQQMNLHREPTLSHPISGNLNLSLRRRIWWTAFARERLTALCQSKPAIIDPDDCNIQEPSLSDFPSDPYHQRKGEIFFYWVRLCIIIGKIAKTLSRSTIPSAAVPPPDQHRQELVDWVNSLPPHLQLPIGAARTQNFDRDVHQLHLPYLTTIIVLHLKRSVNTLPEALPPAILAASCIARILRDILSRGNTRFLMAITCWYCGTAFIPLLQACRVPHLSKDANDCLDTLVRAADQLQIMWGSANVIKQGFERLRKTANDTARSAKPQEAVHGDPPVIPEVPRSPGRRLDHGLSQREAAGDFDWTALFPFVSQHTGGIANSLLTDREQGAATREFPSPENAMFHETLLNQFEDLFEPFADYRLDFMVPG</sequence>
<dbReference type="SMART" id="SM00906">
    <property type="entry name" value="Fungal_trans"/>
    <property type="match status" value="1"/>
</dbReference>
<dbReference type="PANTHER" id="PTHR43791:SF35">
    <property type="entry name" value="MAJOR FACILITATOR SUPERFAMILY (MFS) PROFILE DOMAIN-CONTAINING PROTEIN"/>
    <property type="match status" value="1"/>
</dbReference>
<dbReference type="GO" id="GO:0022857">
    <property type="term" value="F:transmembrane transporter activity"/>
    <property type="evidence" value="ECO:0007669"/>
    <property type="project" value="InterPro"/>
</dbReference>
<feature type="transmembrane region" description="Helical" evidence="8">
    <location>
        <begin position="385"/>
        <end position="407"/>
    </location>
</feature>
<evidence type="ECO:0000256" key="2">
    <source>
        <dbReference type="ARBA" id="ARBA00022448"/>
    </source>
</evidence>
<dbReference type="InterPro" id="IPR011701">
    <property type="entry name" value="MFS"/>
</dbReference>
<feature type="transmembrane region" description="Helical" evidence="8">
    <location>
        <begin position="419"/>
        <end position="440"/>
    </location>
</feature>
<comment type="subcellular location">
    <subcellularLocation>
        <location evidence="1">Membrane</location>
        <topology evidence="1">Multi-pass membrane protein</topology>
    </subcellularLocation>
</comment>
<organism evidence="10 11">
    <name type="scientific">Colletotrichum plurivorum</name>
    <dbReference type="NCBI Taxonomy" id="2175906"/>
    <lineage>
        <taxon>Eukaryota</taxon>
        <taxon>Fungi</taxon>
        <taxon>Dikarya</taxon>
        <taxon>Ascomycota</taxon>
        <taxon>Pezizomycotina</taxon>
        <taxon>Sordariomycetes</taxon>
        <taxon>Hypocreomycetidae</taxon>
        <taxon>Glomerellales</taxon>
        <taxon>Glomerellaceae</taxon>
        <taxon>Colletotrichum</taxon>
        <taxon>Colletotrichum orchidearum species complex</taxon>
    </lineage>
</organism>
<dbReference type="InterPro" id="IPR007219">
    <property type="entry name" value="XnlR_reg_dom"/>
</dbReference>
<keyword evidence="2" id="KW-0813">Transport</keyword>
<reference evidence="10" key="1">
    <citation type="journal article" date="2020" name="Phytopathology">
        <title>Genome Sequence Resources of Colletotrichum truncatum, C. plurivorum, C. musicola, and C. sojae: Four Species Pathogenic to Soybean (Glycine max).</title>
        <authorList>
            <person name="Rogerio F."/>
            <person name="Boufleur T.R."/>
            <person name="Ciampi-Guillardi M."/>
            <person name="Sukno S.A."/>
            <person name="Thon M.R."/>
            <person name="Massola Junior N.S."/>
            <person name="Baroncelli R."/>
        </authorList>
    </citation>
    <scope>NUCLEOTIDE SEQUENCE</scope>
    <source>
        <strain evidence="10">LFN00145</strain>
    </source>
</reference>
<feature type="transmembrane region" description="Helical" evidence="8">
    <location>
        <begin position="104"/>
        <end position="122"/>
    </location>
</feature>